<feature type="domain" description="PWI" evidence="3">
    <location>
        <begin position="12"/>
        <end position="111"/>
    </location>
</feature>
<keyword evidence="1" id="KW-0507">mRNA processing</keyword>
<accession>M7SQS0</accession>
<dbReference type="PANTHER" id="PTHR23148:SF0">
    <property type="entry name" value="SERINE_ARGININE REPETITIVE MATRIX PROTEIN 1"/>
    <property type="match status" value="1"/>
</dbReference>
<dbReference type="eggNOG" id="KOG2146">
    <property type="taxonomic scope" value="Eukaryota"/>
</dbReference>
<name>M7SQS0_EUTLA</name>
<dbReference type="Gene3D" id="1.20.1390.10">
    <property type="entry name" value="PWI domain"/>
    <property type="match status" value="1"/>
</dbReference>
<dbReference type="STRING" id="1287681.M7SQS0"/>
<dbReference type="EMBL" id="KB706579">
    <property type="protein sequence ID" value="EMR66843.1"/>
    <property type="molecule type" value="Genomic_DNA"/>
</dbReference>
<dbReference type="GO" id="GO:0006397">
    <property type="term" value="P:mRNA processing"/>
    <property type="evidence" value="ECO:0007669"/>
    <property type="project" value="UniProtKB-KW"/>
</dbReference>
<dbReference type="KEGG" id="ela:UCREL1_6172"/>
<dbReference type="HOGENOM" id="CLU_073353_0_0_1"/>
<protein>
    <submittedName>
        <fullName evidence="4">Putative pwi domain mrna processing protein</fullName>
    </submittedName>
</protein>
<dbReference type="AlphaFoldDB" id="M7SQS0"/>
<feature type="region of interest" description="Disordered" evidence="2">
    <location>
        <begin position="211"/>
        <end position="247"/>
    </location>
</feature>
<evidence type="ECO:0000256" key="2">
    <source>
        <dbReference type="SAM" id="MobiDB-lite"/>
    </source>
</evidence>
<dbReference type="GO" id="GO:0048024">
    <property type="term" value="P:regulation of mRNA splicing, via spliceosome"/>
    <property type="evidence" value="ECO:0007669"/>
    <property type="project" value="TreeGrafter"/>
</dbReference>
<evidence type="ECO:0000256" key="1">
    <source>
        <dbReference type="ARBA" id="ARBA00022664"/>
    </source>
</evidence>
<dbReference type="GO" id="GO:0003723">
    <property type="term" value="F:RNA binding"/>
    <property type="evidence" value="ECO:0007669"/>
    <property type="project" value="TreeGrafter"/>
</dbReference>
<dbReference type="GO" id="GO:0005681">
    <property type="term" value="C:spliceosomal complex"/>
    <property type="evidence" value="ECO:0007669"/>
    <property type="project" value="TreeGrafter"/>
</dbReference>
<evidence type="ECO:0000313" key="5">
    <source>
        <dbReference type="Proteomes" id="UP000012174"/>
    </source>
</evidence>
<evidence type="ECO:0000313" key="4">
    <source>
        <dbReference type="EMBL" id="EMR66843.1"/>
    </source>
</evidence>
<organism evidence="4 5">
    <name type="scientific">Eutypa lata (strain UCR-EL1)</name>
    <name type="common">Grapevine dieback disease fungus</name>
    <name type="synonym">Eutypa armeniacae</name>
    <dbReference type="NCBI Taxonomy" id="1287681"/>
    <lineage>
        <taxon>Eukaryota</taxon>
        <taxon>Fungi</taxon>
        <taxon>Dikarya</taxon>
        <taxon>Ascomycota</taxon>
        <taxon>Pezizomycotina</taxon>
        <taxon>Sordariomycetes</taxon>
        <taxon>Xylariomycetidae</taxon>
        <taxon>Xylariales</taxon>
        <taxon>Diatrypaceae</taxon>
        <taxon>Eutypa</taxon>
    </lineage>
</organism>
<dbReference type="InterPro" id="IPR002483">
    <property type="entry name" value="PWI_dom"/>
</dbReference>
<proteinExistence type="predicted"/>
<gene>
    <name evidence="4" type="ORF">UCREL1_6172</name>
</gene>
<dbReference type="InterPro" id="IPR052225">
    <property type="entry name" value="Ser/Arg_repetitive_matrix"/>
</dbReference>
<dbReference type="InterPro" id="IPR036483">
    <property type="entry name" value="PWI_dom_sf"/>
</dbReference>
<evidence type="ECO:0000259" key="3">
    <source>
        <dbReference type="PROSITE" id="PS51025"/>
    </source>
</evidence>
<dbReference type="Proteomes" id="UP000012174">
    <property type="component" value="Unassembled WGS sequence"/>
</dbReference>
<keyword evidence="5" id="KW-1185">Reference proteome</keyword>
<dbReference type="OrthoDB" id="163257at2759"/>
<dbReference type="PROSITE" id="PS51025">
    <property type="entry name" value="PWI"/>
    <property type="match status" value="1"/>
</dbReference>
<dbReference type="SUPFAM" id="SSF101233">
    <property type="entry name" value="PWI domain"/>
    <property type="match status" value="1"/>
</dbReference>
<dbReference type="PANTHER" id="PTHR23148">
    <property type="entry name" value="SERINE/ARGININE REGULATED NUCLEAR MATRIX PROTEIN"/>
    <property type="match status" value="1"/>
</dbReference>
<dbReference type="Pfam" id="PF01480">
    <property type="entry name" value="PWI"/>
    <property type="match status" value="1"/>
</dbReference>
<dbReference type="SMART" id="SM00311">
    <property type="entry name" value="PWI"/>
    <property type="match status" value="1"/>
</dbReference>
<reference evidence="5" key="1">
    <citation type="journal article" date="2013" name="Genome Announc.">
        <title>Draft genome sequence of the grapevine dieback fungus Eutypa lata UCR-EL1.</title>
        <authorList>
            <person name="Blanco-Ulate B."/>
            <person name="Rolshausen P.E."/>
            <person name="Cantu D."/>
        </authorList>
    </citation>
    <scope>NUCLEOTIDE SEQUENCE [LARGE SCALE GENOMIC DNA]</scope>
    <source>
        <strain evidence="5">UCR-EL1</strain>
    </source>
</reference>
<sequence>MASSVDAKLLRATKFPPEFNQKVDMQKVNLQVMKKWIASRISEILGSEDDVVIELCFNLVEGTRFPDIKSMQIQLTGFLDKDTAPFCKELWNLCLSAQSSPQGVPKELLEAKKLELIQEKVSMRTKLQKNCGSGEKPKNAENGNLQKFENENVESAAFVVVAGIIGVVAVEVGIEHTRIAVEAASVEAEVGLTTVCPIPFVVLFQITNPQPKPTATDVSEDEDRHRSPKHQAAVKAEEAKTPQQQANELREKLLKEKIKKMRRTSSSDAVNS</sequence>